<feature type="domain" description="S1 motif" evidence="5">
    <location>
        <begin position="206"/>
        <end position="277"/>
    </location>
</feature>
<dbReference type="Proteomes" id="UP000075320">
    <property type="component" value="Unassembled WGS sequence"/>
</dbReference>
<dbReference type="InterPro" id="IPR050437">
    <property type="entry name" value="Ribos_protein_bS1-like"/>
</dbReference>
<name>A0A150WEU9_BDEBC</name>
<feature type="compositionally biased region" description="Polar residues" evidence="4">
    <location>
        <begin position="374"/>
        <end position="384"/>
    </location>
</feature>
<sequence>MSKKDIFGDDVQETKDFASFEQMFAQSEKNMDRKLRVGDTFRGEILSIGKEESFVSTGTPADGMMFTRDLMDENKQVMHSVGDVIDCVVTALKGGELRVAKKGAKGVETDSLEDAFDMELPVEGRVTEVVNGGFRVSIQGKTAFCPISQIDLKFVTDTAEYVNKKFEFLITQFDSKGRNIVVSRRKALEIQKAENEGAFMQKYEAGALIEGRIVRLERFGAFVELEAGVEGLVHVSELAWSRIHDPKEVVSVGQNITVKLLKTEEVDGKLKISLSLKQAGGESNPWSTITERFPVGTVVKGTVEKKETYGLFVNLAPGITGLLPKSKYRDSVDANQFENKKRGDEIMVQVDQIMLEDKKISLGVPGEGEDNSWRQHQTGSSSGFGSLGDALKGLNLNKKN</sequence>
<reference evidence="6 7" key="1">
    <citation type="submission" date="2016-03" db="EMBL/GenBank/DDBJ databases">
        <authorList>
            <person name="Ploux O."/>
        </authorList>
    </citation>
    <scope>NUCLEOTIDE SEQUENCE [LARGE SCALE GENOMIC DNA]</scope>
    <source>
        <strain evidence="6 7">R0</strain>
    </source>
</reference>
<protein>
    <submittedName>
        <fullName evidence="6">30S ribosomal protein S1</fullName>
    </submittedName>
</protein>
<feature type="domain" description="S1 motif" evidence="5">
    <location>
        <begin position="119"/>
        <end position="185"/>
    </location>
</feature>
<dbReference type="InterPro" id="IPR035104">
    <property type="entry name" value="Ribosomal_protein_S1-like"/>
</dbReference>
<feature type="region of interest" description="Disordered" evidence="4">
    <location>
        <begin position="364"/>
        <end position="400"/>
    </location>
</feature>
<comment type="caution">
    <text evidence="6">The sequence shown here is derived from an EMBL/GenBank/DDBJ whole genome shotgun (WGS) entry which is preliminary data.</text>
</comment>
<dbReference type="CDD" id="cd04465">
    <property type="entry name" value="S1_RPS1_repeat_ec2_hs2"/>
    <property type="match status" value="1"/>
</dbReference>
<dbReference type="Gene3D" id="2.40.50.140">
    <property type="entry name" value="Nucleic acid-binding proteins"/>
    <property type="match status" value="4"/>
</dbReference>
<feature type="domain" description="S1 motif" evidence="5">
    <location>
        <begin position="296"/>
        <end position="365"/>
    </location>
</feature>
<dbReference type="PANTHER" id="PTHR10724:SF7">
    <property type="entry name" value="SMALL RIBOSOMAL SUBUNIT PROTEIN BS1C"/>
    <property type="match status" value="1"/>
</dbReference>
<dbReference type="InterPro" id="IPR012340">
    <property type="entry name" value="NA-bd_OB-fold"/>
</dbReference>
<proteinExistence type="inferred from homology"/>
<organism evidence="6 7">
    <name type="scientific">Bdellovibrio bacteriovorus</name>
    <dbReference type="NCBI Taxonomy" id="959"/>
    <lineage>
        <taxon>Bacteria</taxon>
        <taxon>Pseudomonadati</taxon>
        <taxon>Bdellovibrionota</taxon>
        <taxon>Bdellovibrionia</taxon>
        <taxon>Bdellovibrionales</taxon>
        <taxon>Pseudobdellovibrionaceae</taxon>
        <taxon>Bdellovibrio</taxon>
    </lineage>
</organism>
<keyword evidence="7" id="KW-1185">Reference proteome</keyword>
<evidence type="ECO:0000256" key="4">
    <source>
        <dbReference type="SAM" id="MobiDB-lite"/>
    </source>
</evidence>
<dbReference type="CDD" id="cd00164">
    <property type="entry name" value="S1_like"/>
    <property type="match status" value="1"/>
</dbReference>
<dbReference type="GO" id="GO:0003729">
    <property type="term" value="F:mRNA binding"/>
    <property type="evidence" value="ECO:0007669"/>
    <property type="project" value="TreeGrafter"/>
</dbReference>
<dbReference type="GO" id="GO:0006412">
    <property type="term" value="P:translation"/>
    <property type="evidence" value="ECO:0007669"/>
    <property type="project" value="TreeGrafter"/>
</dbReference>
<evidence type="ECO:0000256" key="2">
    <source>
        <dbReference type="ARBA" id="ARBA00022980"/>
    </source>
</evidence>
<dbReference type="PROSITE" id="PS50126">
    <property type="entry name" value="S1"/>
    <property type="match status" value="4"/>
</dbReference>
<dbReference type="SUPFAM" id="SSF50249">
    <property type="entry name" value="Nucleic acid-binding proteins"/>
    <property type="match status" value="4"/>
</dbReference>
<dbReference type="RefSeq" id="WP_061836719.1">
    <property type="nucleotide sequence ID" value="NZ_LUKE01000006.1"/>
</dbReference>
<dbReference type="SMART" id="SM00316">
    <property type="entry name" value="S1"/>
    <property type="match status" value="4"/>
</dbReference>
<dbReference type="GO" id="GO:0003735">
    <property type="term" value="F:structural constituent of ribosome"/>
    <property type="evidence" value="ECO:0007669"/>
    <property type="project" value="TreeGrafter"/>
</dbReference>
<dbReference type="GO" id="GO:1990904">
    <property type="term" value="C:ribonucleoprotein complex"/>
    <property type="evidence" value="ECO:0007669"/>
    <property type="project" value="UniProtKB-KW"/>
</dbReference>
<evidence type="ECO:0000313" key="6">
    <source>
        <dbReference type="EMBL" id="KYG61637.1"/>
    </source>
</evidence>
<dbReference type="Pfam" id="PF00575">
    <property type="entry name" value="S1"/>
    <property type="match status" value="3"/>
</dbReference>
<dbReference type="EMBL" id="LUKE01000006">
    <property type="protein sequence ID" value="KYG61637.1"/>
    <property type="molecule type" value="Genomic_DNA"/>
</dbReference>
<dbReference type="InterPro" id="IPR003029">
    <property type="entry name" value="S1_domain"/>
</dbReference>
<feature type="domain" description="S1 motif" evidence="5">
    <location>
        <begin position="38"/>
        <end position="102"/>
    </location>
</feature>
<evidence type="ECO:0000313" key="7">
    <source>
        <dbReference type="Proteomes" id="UP000075320"/>
    </source>
</evidence>
<dbReference type="OrthoDB" id="5287730at2"/>
<keyword evidence="3" id="KW-0687">Ribonucleoprotein</keyword>
<gene>
    <name evidence="6" type="ORF">AZI86_18230</name>
</gene>
<keyword evidence="2 6" id="KW-0689">Ribosomal protein</keyword>
<evidence type="ECO:0000256" key="1">
    <source>
        <dbReference type="ARBA" id="ARBA00006767"/>
    </source>
</evidence>
<evidence type="ECO:0000256" key="3">
    <source>
        <dbReference type="ARBA" id="ARBA00023274"/>
    </source>
</evidence>
<accession>A0A150WEU9</accession>
<dbReference type="GO" id="GO:0005840">
    <property type="term" value="C:ribosome"/>
    <property type="evidence" value="ECO:0007669"/>
    <property type="project" value="UniProtKB-KW"/>
</dbReference>
<dbReference type="AlphaFoldDB" id="A0A150WEU9"/>
<evidence type="ECO:0000259" key="5">
    <source>
        <dbReference type="PROSITE" id="PS50126"/>
    </source>
</evidence>
<dbReference type="PANTHER" id="PTHR10724">
    <property type="entry name" value="30S RIBOSOMAL PROTEIN S1"/>
    <property type="match status" value="1"/>
</dbReference>
<comment type="similarity">
    <text evidence="1">Belongs to the bacterial ribosomal protein bS1 family.</text>
</comment>
<dbReference type="PRINTS" id="PR00681">
    <property type="entry name" value="RIBOSOMALS1"/>
</dbReference>